<feature type="transmembrane region" description="Helical" evidence="1">
    <location>
        <begin position="203"/>
        <end position="224"/>
    </location>
</feature>
<dbReference type="PANTHER" id="PTHR30590">
    <property type="entry name" value="INNER MEMBRANE PROTEIN"/>
    <property type="match status" value="1"/>
</dbReference>
<feature type="transmembrane region" description="Helical" evidence="1">
    <location>
        <begin position="114"/>
        <end position="129"/>
    </location>
</feature>
<gene>
    <name evidence="3" type="ORF">LC087_15140</name>
</gene>
<protein>
    <submittedName>
        <fullName evidence="3">DUF418 domain-containing protein</fullName>
    </submittedName>
</protein>
<feature type="transmembrane region" description="Helical" evidence="1">
    <location>
        <begin position="274"/>
        <end position="299"/>
    </location>
</feature>
<feature type="transmembrane region" description="Helical" evidence="1">
    <location>
        <begin position="319"/>
        <end position="342"/>
    </location>
</feature>
<feature type="transmembrane region" description="Helical" evidence="1">
    <location>
        <begin position="136"/>
        <end position="162"/>
    </location>
</feature>
<dbReference type="PANTHER" id="PTHR30590:SF3">
    <property type="entry name" value="HYPOTHETICAL MEMBRANE SPANNING PROTEIN"/>
    <property type="match status" value="1"/>
</dbReference>
<keyword evidence="1" id="KW-0472">Membrane</keyword>
<dbReference type="Proteomes" id="UP001197974">
    <property type="component" value="Chromosome"/>
</dbReference>
<feature type="transmembrane region" description="Helical" evidence="1">
    <location>
        <begin position="245"/>
        <end position="262"/>
    </location>
</feature>
<evidence type="ECO:0000313" key="4">
    <source>
        <dbReference type="Proteomes" id="UP001197974"/>
    </source>
</evidence>
<feature type="transmembrane region" description="Helical" evidence="1">
    <location>
        <begin position="90"/>
        <end position="108"/>
    </location>
</feature>
<dbReference type="InterPro" id="IPR007349">
    <property type="entry name" value="DUF418"/>
</dbReference>
<evidence type="ECO:0000259" key="2">
    <source>
        <dbReference type="Pfam" id="PF04235"/>
    </source>
</evidence>
<feature type="domain" description="DUF418" evidence="2">
    <location>
        <begin position="225"/>
        <end position="385"/>
    </location>
</feature>
<sequence>MDSQSVLGKERIISLDVIRGFALLGILLVNMPSHSGSDLFFLSGMDKQVLLFFHLFIQTKFYTIFSFLFGLGFYIFMTRAEKKELAVNRLFSRRLFFLLLFGILHFALFWEGDILTTYALVGFILILFYKRKPRTILIWAISLMTFYLLLLLLGSLSGTSIYEIDEGMVNYSIEEGEEKVAAYTSLSYLDLVKWRWADSAVEYFSNNLFIVFDILAVFLIGLLCGKLKVFNRVKELKNRFRRLQISSLLLSVPTSIIIYKMFALTEDVTYIFSLWQLLFITLSGITLATFYITTITLALEKAFWSKMLNPLRYVGQMALTNYLAQTVITFIIFYGFGLFGQITLSQGVIFSIILYILQIAFSYIWLKNYQFGPMEWLWRWLTYGKKPAMKKRMEVEG</sequence>
<reference evidence="3 4" key="1">
    <citation type="submission" date="2023-06" db="EMBL/GenBank/DDBJ databases">
        <title>Five Gram-positive bacteria isolated from mangrove sediments in Shenzhen, Guangdong, China.</title>
        <authorList>
            <person name="Yu S."/>
            <person name="Zheng W."/>
            <person name="Huang Y."/>
        </authorList>
    </citation>
    <scope>NUCLEOTIDE SEQUENCE [LARGE SCALE GENOMIC DNA]</scope>
    <source>
        <strain evidence="3 4">SaN35-3</strain>
    </source>
</reference>
<feature type="transmembrane region" description="Helical" evidence="1">
    <location>
        <begin position="12"/>
        <end position="31"/>
    </location>
</feature>
<dbReference type="RefSeq" id="WP_306019682.1">
    <property type="nucleotide sequence ID" value="NZ_CP129013.1"/>
</dbReference>
<organism evidence="3 4">
    <name type="scientific">Bacillus carboniphilus</name>
    <dbReference type="NCBI Taxonomy" id="86663"/>
    <lineage>
        <taxon>Bacteria</taxon>
        <taxon>Bacillati</taxon>
        <taxon>Bacillota</taxon>
        <taxon>Bacilli</taxon>
        <taxon>Bacillales</taxon>
        <taxon>Bacillaceae</taxon>
        <taxon>Bacillus</taxon>
    </lineage>
</organism>
<evidence type="ECO:0000313" key="3">
    <source>
        <dbReference type="EMBL" id="WLR42088.1"/>
    </source>
</evidence>
<keyword evidence="4" id="KW-1185">Reference proteome</keyword>
<keyword evidence="1" id="KW-1133">Transmembrane helix</keyword>
<dbReference type="Pfam" id="PF04235">
    <property type="entry name" value="DUF418"/>
    <property type="match status" value="1"/>
</dbReference>
<keyword evidence="1" id="KW-0812">Transmembrane</keyword>
<feature type="transmembrane region" description="Helical" evidence="1">
    <location>
        <begin position="348"/>
        <end position="366"/>
    </location>
</feature>
<accession>A0ABY9JUC6</accession>
<dbReference type="EMBL" id="CP129013">
    <property type="protein sequence ID" value="WLR42088.1"/>
    <property type="molecule type" value="Genomic_DNA"/>
</dbReference>
<name>A0ABY9JUC6_9BACI</name>
<dbReference type="InterPro" id="IPR052529">
    <property type="entry name" value="Bact_Transport_Assoc"/>
</dbReference>
<feature type="transmembrane region" description="Helical" evidence="1">
    <location>
        <begin position="51"/>
        <end position="78"/>
    </location>
</feature>
<proteinExistence type="predicted"/>
<evidence type="ECO:0000256" key="1">
    <source>
        <dbReference type="SAM" id="Phobius"/>
    </source>
</evidence>